<evidence type="ECO:0000313" key="2">
    <source>
        <dbReference type="EMBL" id="KAJ1209366.1"/>
    </source>
</evidence>
<evidence type="ECO:0000313" key="3">
    <source>
        <dbReference type="Proteomes" id="UP001066276"/>
    </source>
</evidence>
<sequence length="235" mass="27095">MLAIDRHVKGTAQRPVRPRRERGHESNHPHTIREKEKTSYRENINIVNQAGSIASITVRATIVIITGPVKYKVTPDDKKFQFPENGMFNVKKPECLRHVMFEQRPQPRPVQFRALNEWDYVASEKLHQKILKSQIDLKCGWQKEEENNQVMDKAEVEHEEFKSIVYDELKALQKKKSKDLTMMEKVCLQSSFHCYCRQETGSPTLEVQQAPPAVNSKMSVNDASSGFGVLHYSST</sequence>
<dbReference type="Proteomes" id="UP001066276">
    <property type="component" value="Chromosome 1_2"/>
</dbReference>
<keyword evidence="3" id="KW-1185">Reference proteome</keyword>
<comment type="caution">
    <text evidence="2">The sequence shown here is derived from an EMBL/GenBank/DDBJ whole genome shotgun (WGS) entry which is preliminary data.</text>
</comment>
<proteinExistence type="predicted"/>
<dbReference type="EMBL" id="JANPWB010000002">
    <property type="protein sequence ID" value="KAJ1209366.1"/>
    <property type="molecule type" value="Genomic_DNA"/>
</dbReference>
<accession>A0AAV7W9G2</accession>
<protein>
    <submittedName>
        <fullName evidence="2">Uncharacterized protein</fullName>
    </submittedName>
</protein>
<reference evidence="2" key="1">
    <citation type="journal article" date="2022" name="bioRxiv">
        <title>Sequencing and chromosome-scale assembly of the giantPleurodeles waltlgenome.</title>
        <authorList>
            <person name="Brown T."/>
            <person name="Elewa A."/>
            <person name="Iarovenko S."/>
            <person name="Subramanian E."/>
            <person name="Araus A.J."/>
            <person name="Petzold A."/>
            <person name="Susuki M."/>
            <person name="Suzuki K.-i.T."/>
            <person name="Hayashi T."/>
            <person name="Toyoda A."/>
            <person name="Oliveira C."/>
            <person name="Osipova E."/>
            <person name="Leigh N.D."/>
            <person name="Simon A."/>
            <person name="Yun M.H."/>
        </authorList>
    </citation>
    <scope>NUCLEOTIDE SEQUENCE</scope>
    <source>
        <strain evidence="2">20211129_DDA</strain>
        <tissue evidence="2">Liver</tissue>
    </source>
</reference>
<feature type="compositionally biased region" description="Basic and acidic residues" evidence="1">
    <location>
        <begin position="22"/>
        <end position="38"/>
    </location>
</feature>
<evidence type="ECO:0000256" key="1">
    <source>
        <dbReference type="SAM" id="MobiDB-lite"/>
    </source>
</evidence>
<gene>
    <name evidence="2" type="ORF">NDU88_004744</name>
</gene>
<organism evidence="2 3">
    <name type="scientific">Pleurodeles waltl</name>
    <name type="common">Iberian ribbed newt</name>
    <dbReference type="NCBI Taxonomy" id="8319"/>
    <lineage>
        <taxon>Eukaryota</taxon>
        <taxon>Metazoa</taxon>
        <taxon>Chordata</taxon>
        <taxon>Craniata</taxon>
        <taxon>Vertebrata</taxon>
        <taxon>Euteleostomi</taxon>
        <taxon>Amphibia</taxon>
        <taxon>Batrachia</taxon>
        <taxon>Caudata</taxon>
        <taxon>Salamandroidea</taxon>
        <taxon>Salamandridae</taxon>
        <taxon>Pleurodelinae</taxon>
        <taxon>Pleurodeles</taxon>
    </lineage>
</organism>
<feature type="region of interest" description="Disordered" evidence="1">
    <location>
        <begin position="1"/>
        <end position="38"/>
    </location>
</feature>
<name>A0AAV7W9G2_PLEWA</name>
<dbReference type="AlphaFoldDB" id="A0AAV7W9G2"/>